<proteinExistence type="predicted"/>
<dbReference type="EMBL" id="PVXO01000028">
    <property type="protein sequence ID" value="PRR79268.1"/>
    <property type="molecule type" value="Genomic_DNA"/>
</dbReference>
<organism evidence="1 2">
    <name type="scientific">Clostridium liquoris</name>
    <dbReference type="NCBI Taxonomy" id="1289519"/>
    <lineage>
        <taxon>Bacteria</taxon>
        <taxon>Bacillati</taxon>
        <taxon>Bacillota</taxon>
        <taxon>Clostridia</taxon>
        <taxon>Eubacteriales</taxon>
        <taxon>Clostridiaceae</taxon>
        <taxon>Clostridium</taxon>
    </lineage>
</organism>
<dbReference type="Proteomes" id="UP000239706">
    <property type="component" value="Unassembled WGS sequence"/>
</dbReference>
<dbReference type="AlphaFoldDB" id="A0A2T0B5U3"/>
<evidence type="ECO:0000313" key="2">
    <source>
        <dbReference type="Proteomes" id="UP000239706"/>
    </source>
</evidence>
<gene>
    <name evidence="1" type="ORF">CLLI_09420</name>
</gene>
<evidence type="ECO:0000313" key="1">
    <source>
        <dbReference type="EMBL" id="PRR79268.1"/>
    </source>
</evidence>
<reference evidence="1 2" key="1">
    <citation type="submission" date="2018-03" db="EMBL/GenBank/DDBJ databases">
        <title>Genome sequence of Clostridium liquoris DSM 100320.</title>
        <authorList>
            <person name="Poehlein A."/>
            <person name="Daniel R."/>
        </authorList>
    </citation>
    <scope>NUCLEOTIDE SEQUENCE [LARGE SCALE GENOMIC DNA]</scope>
    <source>
        <strain evidence="1 2">DSM 100320</strain>
    </source>
</reference>
<accession>A0A2T0B5U3</accession>
<dbReference type="RefSeq" id="WP_106063092.1">
    <property type="nucleotide sequence ID" value="NZ_PVXO01000028.1"/>
</dbReference>
<keyword evidence="2" id="KW-1185">Reference proteome</keyword>
<sequence length="73" mass="8693">MNKDNYFKSKIWSEQFCMRRITNNDLVCKDCLYRYDDTEILGNTSRCEMYEECKPNDVIDGGPCDLYDKEESV</sequence>
<comment type="caution">
    <text evidence="1">The sequence shown here is derived from an EMBL/GenBank/DDBJ whole genome shotgun (WGS) entry which is preliminary data.</text>
</comment>
<protein>
    <submittedName>
        <fullName evidence="1">Uncharacterized protein</fullName>
    </submittedName>
</protein>
<dbReference type="OrthoDB" id="2087926at2"/>
<name>A0A2T0B5U3_9CLOT</name>